<organism evidence="3 4">
    <name type="scientific">Pseudogemmobacter lacusdianii</name>
    <dbReference type="NCBI Taxonomy" id="3069608"/>
    <lineage>
        <taxon>Bacteria</taxon>
        <taxon>Pseudomonadati</taxon>
        <taxon>Pseudomonadota</taxon>
        <taxon>Alphaproteobacteria</taxon>
        <taxon>Rhodobacterales</taxon>
        <taxon>Paracoccaceae</taxon>
        <taxon>Pseudogemmobacter</taxon>
    </lineage>
</organism>
<dbReference type="EMBL" id="JAVDBT010000018">
    <property type="protein sequence ID" value="MDQ2067884.1"/>
    <property type="molecule type" value="Genomic_DNA"/>
</dbReference>
<dbReference type="Proteomes" id="UP001239680">
    <property type="component" value="Unassembled WGS sequence"/>
</dbReference>
<evidence type="ECO:0000259" key="1">
    <source>
        <dbReference type="Pfam" id="PF07755"/>
    </source>
</evidence>
<name>A0ABU0W1I7_9RHOB</name>
<dbReference type="RefSeq" id="WP_306681595.1">
    <property type="nucleotide sequence ID" value="NZ_JAVDBT010000018.1"/>
</dbReference>
<proteinExistence type="predicted"/>
<dbReference type="InterPro" id="IPR035402">
    <property type="entry name" value="DgcN-like_N"/>
</dbReference>
<evidence type="ECO:0000313" key="4">
    <source>
        <dbReference type="Proteomes" id="UP001239680"/>
    </source>
</evidence>
<dbReference type="SUPFAM" id="SSF52540">
    <property type="entry name" value="P-loop containing nucleoside triphosphate hydrolases"/>
    <property type="match status" value="1"/>
</dbReference>
<dbReference type="PANTHER" id="PTHR40690:SF1">
    <property type="entry name" value="DUF1611 DOMAIN-CONTAINING PROTEIN"/>
    <property type="match status" value="1"/>
</dbReference>
<dbReference type="Pfam" id="PF17396">
    <property type="entry name" value="DUF1611_N"/>
    <property type="match status" value="1"/>
</dbReference>
<keyword evidence="4" id="KW-1185">Reference proteome</keyword>
<dbReference type="Gene3D" id="3.40.50.720">
    <property type="entry name" value="NAD(P)-binding Rossmann-like Domain"/>
    <property type="match status" value="1"/>
</dbReference>
<gene>
    <name evidence="3" type="ORF">Q9295_16030</name>
</gene>
<feature type="domain" description="D-glutamate N-acetyltransferase-like C-terminal" evidence="1">
    <location>
        <begin position="136"/>
        <end position="331"/>
    </location>
</feature>
<dbReference type="Pfam" id="PF07755">
    <property type="entry name" value="DUF1611"/>
    <property type="match status" value="1"/>
</dbReference>
<dbReference type="InterPro" id="IPR027417">
    <property type="entry name" value="P-loop_NTPase"/>
</dbReference>
<protein>
    <submittedName>
        <fullName evidence="3">DUF1611 domain-containing protein</fullName>
    </submittedName>
</protein>
<accession>A0ABU0W1I7</accession>
<dbReference type="InterPro" id="IPR011669">
    <property type="entry name" value="DgcN-like"/>
</dbReference>
<feature type="domain" description="D-glutamate N-acetyltransferase-like N-terminal" evidence="2">
    <location>
        <begin position="46"/>
        <end position="126"/>
    </location>
</feature>
<dbReference type="PANTHER" id="PTHR40690">
    <property type="entry name" value="GLL3100 PROTEIN"/>
    <property type="match status" value="1"/>
</dbReference>
<evidence type="ECO:0000313" key="3">
    <source>
        <dbReference type="EMBL" id="MDQ2067884.1"/>
    </source>
</evidence>
<evidence type="ECO:0000259" key="2">
    <source>
        <dbReference type="Pfam" id="PF17396"/>
    </source>
</evidence>
<reference evidence="3 4" key="1">
    <citation type="submission" date="2023-08" db="EMBL/GenBank/DDBJ databases">
        <title>Characterization of two Paracoccaceae strains isolated from Phycosphere and proposal of Xinfangfangia lacusdiani sp. nov.</title>
        <authorList>
            <person name="Deng Y."/>
            <person name="Zhang Y.Q."/>
        </authorList>
    </citation>
    <scope>NUCLEOTIDE SEQUENCE [LARGE SCALE GENOMIC DNA]</scope>
    <source>
        <strain evidence="3 4">CPCC 101601</strain>
    </source>
</reference>
<sequence length="336" mass="34862">MTLPSIAAPYLIYLGDTPVAELAKTGAGLAFWRPERCLAQLREPGCAADLGLPDMDLAQAAAAGAKTLVIGTAAPGGQLPPHWAKRIVEAMEAGLDIASGLHVPLRSNPDLAATADRTGRQLHDVRLSGGPFPIGNGLPRSGRRLLMVGTDCAVGKKYSALAIHRELQDRKVPATFRATGQTGVLIDGHGIAVDAIVADFLAGAVEQLTPAAAADHWDVVEGQGALIHPAYAGVSLGLLHGAQPEAFVVCHEAGRTELSGFPGHKTASIGEIIELTTILSRRVAPNIRCAGICINTARLPEAEALAVLAEAEAEHGLPATDPVRFGVAKLVDHLLA</sequence>
<comment type="caution">
    <text evidence="3">The sequence shown here is derived from an EMBL/GenBank/DDBJ whole genome shotgun (WGS) entry which is preliminary data.</text>
</comment>
<dbReference type="PIRSF" id="PIRSF026760">
    <property type="entry name" value="UCP026760"/>
    <property type="match status" value="1"/>
</dbReference>
<dbReference type="Gene3D" id="3.40.50.300">
    <property type="entry name" value="P-loop containing nucleotide triphosphate hydrolases"/>
    <property type="match status" value="1"/>
</dbReference>
<dbReference type="InterPro" id="IPR035086">
    <property type="entry name" value="DgcN-like_C"/>
</dbReference>